<organism evidence="1 2">
    <name type="scientific">Aphanomyces euteiches</name>
    <dbReference type="NCBI Taxonomy" id="100861"/>
    <lineage>
        <taxon>Eukaryota</taxon>
        <taxon>Sar</taxon>
        <taxon>Stramenopiles</taxon>
        <taxon>Oomycota</taxon>
        <taxon>Saprolegniomycetes</taxon>
        <taxon>Saprolegniales</taxon>
        <taxon>Verrucalvaceae</taxon>
        <taxon>Aphanomyces</taxon>
    </lineage>
</organism>
<keyword evidence="2" id="KW-1185">Reference proteome</keyword>
<evidence type="ECO:0000313" key="1">
    <source>
        <dbReference type="EMBL" id="KAF0735921.1"/>
    </source>
</evidence>
<dbReference type="VEuPathDB" id="FungiDB:AeMF1_012690"/>
<evidence type="ECO:0000313" key="2">
    <source>
        <dbReference type="Proteomes" id="UP000481153"/>
    </source>
</evidence>
<proteinExistence type="predicted"/>
<reference evidence="1 2" key="1">
    <citation type="submission" date="2019-07" db="EMBL/GenBank/DDBJ databases">
        <title>Genomics analysis of Aphanomyces spp. identifies a new class of oomycete effector associated with host adaptation.</title>
        <authorList>
            <person name="Gaulin E."/>
        </authorList>
    </citation>
    <scope>NUCLEOTIDE SEQUENCE [LARGE SCALE GENOMIC DNA]</scope>
    <source>
        <strain evidence="1 2">ATCC 201684</strain>
    </source>
</reference>
<dbReference type="Proteomes" id="UP000481153">
    <property type="component" value="Unassembled WGS sequence"/>
</dbReference>
<accession>A0A6G0X7E1</accession>
<dbReference type="AlphaFoldDB" id="A0A6G0X7E1"/>
<comment type="caution">
    <text evidence="1">The sequence shown here is derived from an EMBL/GenBank/DDBJ whole genome shotgun (WGS) entry which is preliminary data.</text>
</comment>
<sequence>MQSRPNTLLRMKNIPDPDGKIIVEYAYHVKLRAPFLAIGAAVWKVLTNNLMKPCACDGVQTMHTIDPFTMYRTYSRPGNSSAAALHANIVLKHFVEAEREVIVWRSIVDDELHPNMRDEYVHDETGWMQISPVSPETCRFTLLVQYTAYSDFLDPQTSVHETLKSAITLFEESTLSESSFDQGTFPRTPETCEEDMLDLTFVKQTILRRGKRLEWMIENVINNVVKSYQVNSTSAM</sequence>
<evidence type="ECO:0008006" key="3">
    <source>
        <dbReference type="Google" id="ProtNLM"/>
    </source>
</evidence>
<protein>
    <recommendedName>
        <fullName evidence="3">START domain-containing protein</fullName>
    </recommendedName>
</protein>
<dbReference type="EMBL" id="VJMJ01000092">
    <property type="protein sequence ID" value="KAF0735921.1"/>
    <property type="molecule type" value="Genomic_DNA"/>
</dbReference>
<gene>
    <name evidence="1" type="ORF">Ae201684_007705</name>
</gene>
<name>A0A6G0X7E1_9STRA</name>